<gene>
    <name evidence="2" type="ORF">EYE42_00830</name>
</gene>
<reference evidence="2 3" key="1">
    <citation type="submission" date="2019-02" db="EMBL/GenBank/DDBJ databases">
        <title>Paracoccus subflavus sp. nov., isolated from marine sediment of the Pacific Ocean.</title>
        <authorList>
            <person name="Zhang G."/>
        </authorList>
    </citation>
    <scope>NUCLEOTIDE SEQUENCE [LARGE SCALE GENOMIC DNA]</scope>
    <source>
        <strain evidence="2 3">GY0581</strain>
    </source>
</reference>
<evidence type="ECO:0000256" key="1">
    <source>
        <dbReference type="SAM" id="Phobius"/>
    </source>
</evidence>
<dbReference type="RefSeq" id="WP_130989417.1">
    <property type="nucleotide sequence ID" value="NZ_SISK01000001.1"/>
</dbReference>
<protein>
    <submittedName>
        <fullName evidence="2">Uncharacterized protein</fullName>
    </submittedName>
</protein>
<keyword evidence="1" id="KW-1133">Transmembrane helix</keyword>
<sequence>MTRHATGPDDIRDMADEVSRLMASRFGGARRGEQPPLAVMLRRRGGALPRRLRRQALALARADQMSAQPKIARQLDLAGLSRAHGALTAHLQPLGELSRWRNRAIGFGASVALGLLVLAAVGVWIMIRRGYL</sequence>
<dbReference type="EMBL" id="SISK01000001">
    <property type="protein sequence ID" value="TBN43716.1"/>
    <property type="molecule type" value="Genomic_DNA"/>
</dbReference>
<dbReference type="AlphaFoldDB" id="A0A4Q9G7E5"/>
<keyword evidence="1" id="KW-0812">Transmembrane</keyword>
<organism evidence="2 3">
    <name type="scientific">Paracoccus subflavus</name>
    <dbReference type="NCBI Taxonomy" id="2528244"/>
    <lineage>
        <taxon>Bacteria</taxon>
        <taxon>Pseudomonadati</taxon>
        <taxon>Pseudomonadota</taxon>
        <taxon>Alphaproteobacteria</taxon>
        <taxon>Rhodobacterales</taxon>
        <taxon>Paracoccaceae</taxon>
        <taxon>Paracoccus</taxon>
    </lineage>
</organism>
<dbReference type="OrthoDB" id="7874812at2"/>
<feature type="transmembrane region" description="Helical" evidence="1">
    <location>
        <begin position="104"/>
        <end position="127"/>
    </location>
</feature>
<evidence type="ECO:0000313" key="3">
    <source>
        <dbReference type="Proteomes" id="UP000293520"/>
    </source>
</evidence>
<evidence type="ECO:0000313" key="2">
    <source>
        <dbReference type="EMBL" id="TBN43716.1"/>
    </source>
</evidence>
<comment type="caution">
    <text evidence="2">The sequence shown here is derived from an EMBL/GenBank/DDBJ whole genome shotgun (WGS) entry which is preliminary data.</text>
</comment>
<keyword evidence="3" id="KW-1185">Reference proteome</keyword>
<keyword evidence="1" id="KW-0472">Membrane</keyword>
<dbReference type="Proteomes" id="UP000293520">
    <property type="component" value="Unassembled WGS sequence"/>
</dbReference>
<proteinExistence type="predicted"/>
<accession>A0A4Q9G7E5</accession>
<name>A0A4Q9G7E5_9RHOB</name>